<feature type="compositionally biased region" description="Basic residues" evidence="1">
    <location>
        <begin position="46"/>
        <end position="58"/>
    </location>
</feature>
<evidence type="ECO:0000256" key="1">
    <source>
        <dbReference type="SAM" id="MobiDB-lite"/>
    </source>
</evidence>
<proteinExistence type="evidence at transcript level"/>
<dbReference type="AlphaFoldDB" id="C4IYL1"/>
<reference evidence="2" key="1">
    <citation type="journal article" date="2009" name="PLoS Genet.">
        <title>Sequencing, mapping, and analysis of 27,455 maize full-length cDNAs.</title>
        <authorList>
            <person name="Soderlund C."/>
            <person name="Descour A."/>
            <person name="Kudrna D."/>
            <person name="Bomhoff M."/>
            <person name="Boyd L."/>
            <person name="Currie J."/>
            <person name="Angelova A."/>
            <person name="Collura K."/>
            <person name="Wissotski M."/>
            <person name="Ashley E."/>
            <person name="Morrow D."/>
            <person name="Fernandes J."/>
            <person name="Walbot V."/>
            <person name="Yu Y."/>
        </authorList>
    </citation>
    <scope>NUCLEOTIDE SEQUENCE</scope>
    <source>
        <strain evidence="2">B73</strain>
    </source>
</reference>
<reference evidence="2" key="2">
    <citation type="submission" date="2012-06" db="EMBL/GenBank/DDBJ databases">
        <authorList>
            <person name="Yu Y."/>
            <person name="Currie J."/>
            <person name="Lomeli R."/>
            <person name="Angelova A."/>
            <person name="Collura K."/>
            <person name="Wissotski M."/>
            <person name="Campos D."/>
            <person name="Kudrna D."/>
            <person name="Golser W."/>
            <person name="Ashely E."/>
            <person name="Descour A."/>
            <person name="Fernandes J."/>
            <person name="Soderlund C."/>
            <person name="Walbot V."/>
        </authorList>
    </citation>
    <scope>NUCLEOTIDE SEQUENCE</scope>
    <source>
        <strain evidence="2">B73</strain>
    </source>
</reference>
<sequence>MSVHENDPVTGGVRQALRPAAGRGIPVPARRRRCASRQTSAGAPRRGTRCRCRRSAAA</sequence>
<feature type="region of interest" description="Disordered" evidence="1">
    <location>
        <begin position="1"/>
        <end position="58"/>
    </location>
</feature>
<name>C4IYL1_MAIZE</name>
<organism evidence="2">
    <name type="scientific">Zea mays</name>
    <name type="common">Maize</name>
    <dbReference type="NCBI Taxonomy" id="4577"/>
    <lineage>
        <taxon>Eukaryota</taxon>
        <taxon>Viridiplantae</taxon>
        <taxon>Streptophyta</taxon>
        <taxon>Embryophyta</taxon>
        <taxon>Tracheophyta</taxon>
        <taxon>Spermatophyta</taxon>
        <taxon>Magnoliopsida</taxon>
        <taxon>Liliopsida</taxon>
        <taxon>Poales</taxon>
        <taxon>Poaceae</taxon>
        <taxon>PACMAD clade</taxon>
        <taxon>Panicoideae</taxon>
        <taxon>Andropogonodae</taxon>
        <taxon>Andropogoneae</taxon>
        <taxon>Tripsacinae</taxon>
        <taxon>Zea</taxon>
    </lineage>
</organism>
<accession>C4IYL1</accession>
<evidence type="ECO:0000313" key="2">
    <source>
        <dbReference type="EMBL" id="ACR34011.1"/>
    </source>
</evidence>
<dbReference type="EMBL" id="BT083658">
    <property type="protein sequence ID" value="ACR34011.1"/>
    <property type="molecule type" value="mRNA"/>
</dbReference>
<protein>
    <submittedName>
        <fullName evidence="2">Uncharacterized protein</fullName>
    </submittedName>
</protein>